<dbReference type="InterPro" id="IPR028055">
    <property type="entry name" value="YidC/Oxa/ALB_C"/>
</dbReference>
<reference evidence="12 13" key="1">
    <citation type="submission" date="2024-06" db="EMBL/GenBank/DDBJ databases">
        <title>Sorghum-associated microbial communities from plants grown in Nebraska, USA.</title>
        <authorList>
            <person name="Schachtman D."/>
        </authorList>
    </citation>
    <scope>NUCLEOTIDE SEQUENCE [LARGE SCALE GENOMIC DNA]</scope>
    <source>
        <strain evidence="12 13">1073</strain>
    </source>
</reference>
<keyword evidence="3" id="KW-1003">Cell membrane</keyword>
<protein>
    <submittedName>
        <fullName evidence="12">YidC/Oxa1 family membrane protein insertase</fullName>
    </submittedName>
</protein>
<feature type="transmembrane region" description="Helical" evidence="10">
    <location>
        <begin position="107"/>
        <end position="126"/>
    </location>
</feature>
<dbReference type="PRINTS" id="PR01900">
    <property type="entry name" value="YIDCPROTEIN"/>
</dbReference>
<keyword evidence="7 10" id="KW-0472">Membrane</keyword>
<evidence type="ECO:0000256" key="4">
    <source>
        <dbReference type="ARBA" id="ARBA00022692"/>
    </source>
</evidence>
<evidence type="ECO:0000256" key="2">
    <source>
        <dbReference type="ARBA" id="ARBA00022448"/>
    </source>
</evidence>
<evidence type="ECO:0000256" key="7">
    <source>
        <dbReference type="ARBA" id="ARBA00023136"/>
    </source>
</evidence>
<name>A0ABV2K1C7_9GAMM</name>
<keyword evidence="4 9" id="KW-0812">Transmembrane</keyword>
<evidence type="ECO:0000313" key="13">
    <source>
        <dbReference type="Proteomes" id="UP001549184"/>
    </source>
</evidence>
<feature type="domain" description="Membrane insertase YidC/Oxa/ALB C-terminal" evidence="11">
    <location>
        <begin position="1"/>
        <end position="179"/>
    </location>
</feature>
<organism evidence="12 13">
    <name type="scientific">Dyella japonica</name>
    <dbReference type="NCBI Taxonomy" id="231455"/>
    <lineage>
        <taxon>Bacteria</taxon>
        <taxon>Pseudomonadati</taxon>
        <taxon>Pseudomonadota</taxon>
        <taxon>Gammaproteobacteria</taxon>
        <taxon>Lysobacterales</taxon>
        <taxon>Rhodanobacteraceae</taxon>
        <taxon>Dyella</taxon>
    </lineage>
</organism>
<feature type="transmembrane region" description="Helical" evidence="10">
    <location>
        <begin position="64"/>
        <end position="86"/>
    </location>
</feature>
<comment type="similarity">
    <text evidence="9">Belongs to the OXA1/ALB3/YidC family.</text>
</comment>
<dbReference type="Proteomes" id="UP001549184">
    <property type="component" value="Unassembled WGS sequence"/>
</dbReference>
<keyword evidence="5" id="KW-0653">Protein transport</keyword>
<evidence type="ECO:0000256" key="5">
    <source>
        <dbReference type="ARBA" id="ARBA00022927"/>
    </source>
</evidence>
<evidence type="ECO:0000256" key="6">
    <source>
        <dbReference type="ARBA" id="ARBA00022989"/>
    </source>
</evidence>
<dbReference type="InterPro" id="IPR001708">
    <property type="entry name" value="YidC/ALB3/OXA1/COX18"/>
</dbReference>
<accession>A0ABV2K1C7</accession>
<dbReference type="PANTHER" id="PTHR12428">
    <property type="entry name" value="OXA1"/>
    <property type="match status" value="1"/>
</dbReference>
<evidence type="ECO:0000256" key="8">
    <source>
        <dbReference type="ARBA" id="ARBA00023186"/>
    </source>
</evidence>
<keyword evidence="6 10" id="KW-1133">Transmembrane helix</keyword>
<keyword evidence="2" id="KW-0813">Transport</keyword>
<dbReference type="PANTHER" id="PTHR12428:SF65">
    <property type="entry name" value="CYTOCHROME C OXIDASE ASSEMBLY PROTEIN COX18, MITOCHONDRIAL"/>
    <property type="match status" value="1"/>
</dbReference>
<evidence type="ECO:0000313" key="12">
    <source>
        <dbReference type="EMBL" id="MET3654886.1"/>
    </source>
</evidence>
<comment type="subcellular location">
    <subcellularLocation>
        <location evidence="1">Cell membrane</location>
        <topology evidence="1">Multi-pass membrane protein</topology>
    </subcellularLocation>
    <subcellularLocation>
        <location evidence="9">Membrane</location>
        <topology evidence="9">Multi-pass membrane protein</topology>
    </subcellularLocation>
</comment>
<evidence type="ECO:0000256" key="1">
    <source>
        <dbReference type="ARBA" id="ARBA00004651"/>
    </source>
</evidence>
<dbReference type="Pfam" id="PF02096">
    <property type="entry name" value="60KD_IMP"/>
    <property type="match status" value="1"/>
</dbReference>
<gene>
    <name evidence="12" type="ORF">ABIC75_004635</name>
</gene>
<dbReference type="EMBL" id="JBEPMU010000014">
    <property type="protein sequence ID" value="MET3654886.1"/>
    <property type="molecule type" value="Genomic_DNA"/>
</dbReference>
<sequence length="182" mass="20731">MAIILLVLLLKGALWKLTAAQFRSGAKMRKLQPRVAALKERYGDEKMKMQQAMMELYKKEKVNPISGCMPILVTFPVFIGLMRVLSESLELRQASFIGWIRDLSAPDPFFVLPLLYVLIMSATQWLSPAPIGMDPAQQKMMKIMPLLFAVMFAFFPAGTVLYWIVNGGVSLLQQWLITRYEK</sequence>
<evidence type="ECO:0000259" key="11">
    <source>
        <dbReference type="Pfam" id="PF02096"/>
    </source>
</evidence>
<feature type="transmembrane region" description="Helical" evidence="10">
    <location>
        <begin position="146"/>
        <end position="165"/>
    </location>
</feature>
<keyword evidence="13" id="KW-1185">Reference proteome</keyword>
<keyword evidence="8" id="KW-0143">Chaperone</keyword>
<dbReference type="InterPro" id="IPR047196">
    <property type="entry name" value="YidC_ALB_C"/>
</dbReference>
<evidence type="ECO:0000256" key="3">
    <source>
        <dbReference type="ARBA" id="ARBA00022475"/>
    </source>
</evidence>
<dbReference type="NCBIfam" id="TIGR03592">
    <property type="entry name" value="yidC_oxa1_cterm"/>
    <property type="match status" value="1"/>
</dbReference>
<proteinExistence type="inferred from homology"/>
<dbReference type="PRINTS" id="PR00701">
    <property type="entry name" value="60KDINNERMP"/>
</dbReference>
<evidence type="ECO:0000256" key="10">
    <source>
        <dbReference type="SAM" id="Phobius"/>
    </source>
</evidence>
<dbReference type="CDD" id="cd20070">
    <property type="entry name" value="5TM_YidC_Alb3"/>
    <property type="match status" value="1"/>
</dbReference>
<comment type="caution">
    <text evidence="12">The sequence shown here is derived from an EMBL/GenBank/DDBJ whole genome shotgun (WGS) entry which is preliminary data.</text>
</comment>
<evidence type="ECO:0000256" key="9">
    <source>
        <dbReference type="RuleBase" id="RU003945"/>
    </source>
</evidence>